<reference evidence="1 2" key="3">
    <citation type="journal article" date="2022" name="Microbiol. Spectr.">
        <title>Folding features and dynamics of 3D genome architecture in plant fungal pathogens.</title>
        <authorList>
            <person name="Xia C."/>
        </authorList>
    </citation>
    <scope>NUCLEOTIDE SEQUENCE [LARGE SCALE GENOMIC DNA]</scope>
    <source>
        <strain evidence="1 2">93-210</strain>
    </source>
</reference>
<reference evidence="2" key="2">
    <citation type="journal article" date="2018" name="Mol. Plant Microbe Interact.">
        <title>Genome sequence resources for the wheat stripe rust pathogen (Puccinia striiformis f. sp. tritici) and the barley stripe rust pathogen (Puccinia striiformis f. sp. hordei).</title>
        <authorList>
            <person name="Xia C."/>
            <person name="Wang M."/>
            <person name="Yin C."/>
            <person name="Cornejo O.E."/>
            <person name="Hulbert S.H."/>
            <person name="Chen X."/>
        </authorList>
    </citation>
    <scope>NUCLEOTIDE SEQUENCE [LARGE SCALE GENOMIC DNA]</scope>
    <source>
        <strain evidence="2">93-210</strain>
    </source>
</reference>
<keyword evidence="2" id="KW-1185">Reference proteome</keyword>
<name>A0ACC0EVQ7_9BASI</name>
<dbReference type="Proteomes" id="UP001060170">
    <property type="component" value="Chromosome 2"/>
</dbReference>
<comment type="caution">
    <text evidence="1">The sequence shown here is derived from an EMBL/GenBank/DDBJ whole genome shotgun (WGS) entry which is preliminary data.</text>
</comment>
<proteinExistence type="predicted"/>
<sequence>MNLVLGDGESKKKGSSPARTNEDRRRKMENSRTTTPAAAATRTQPSSFPFLIIIGLLFYFFSNSTNSNEPKTRAELQRTIDQRKLELEGLKQYIFKNNASSITSQLVYHLPNQTFGARIDLPEAQRFISHWYQQLNARSNLDNNPLYWRNISGHIKGNWKWRKESTDWWPNHHHHQENQTSIDSQRGPFDWTPPKDTASNSSAFIIPDKWTFPSHQKIDFNLRESSNDHHQNTSMVRGSMYISSDLSKDVVLEVEGVHLQNEGKFYMRAYPSRLYLDTRIHLSSALDVPSAYLLNLTQNINNNNKTINGTENHTLNLNINPPTPEQKLIGAAIIDDYVNRIKKITSMLKKGDLPRSSNDGRDGYEQDPTNCTFIIYGGLTPIPRTTIQTRESLEEYEQSLIKPSGAKLLNPIPSSKPIFQALLISTNCGLVLESSEMSVLLGTRFWNKTTSYAATAALVLGLQCWLLVWQMDSRQSPSSLSRISYFTLVSQIIMDAWTFSSHLTLAVVTTNNNSTQTLLIPAFFACLNAILFGMRYGALIRMHTPSTSSTSAPTTTTVVTNTESSTERVTVNEEQEHNEQTPDRDTDYVQVPTTDLEDSIIDHPTPAPPTAQLSRPRRLISSVINLLTNRPLISISFIGLCLFIIPFLLYSWQPLILFILFSYWIPQIVHNVQHGTSRRGLRKRYVLGTTLCRLFLPLYIWGCPNNVLFVTANPWIWLISLYSISQSIILILQDYLGARFFLFGFCFSYDPIWDYHPIKLPSKVDLEEGEISIEKMPECVICFEPIDVLPSSPTLSTCSLLSDHDHSSPDSPPLVLRNRTASASSSSSVSFSPFSRSNDKHHSLFSRWSYMVPPCHHIAHTKCLEGWLAIKSECPVCRRPLPPI</sequence>
<reference evidence="2" key="1">
    <citation type="journal article" date="2018" name="BMC Genomics">
        <title>Genomic insights into host adaptation between the wheat stripe rust pathogen (Puccinia striiformis f. sp. tritici) and the barley stripe rust pathogen (Puccinia striiformis f. sp. hordei).</title>
        <authorList>
            <person name="Xia C."/>
            <person name="Wang M."/>
            <person name="Yin C."/>
            <person name="Cornejo O.E."/>
            <person name="Hulbert S.H."/>
            <person name="Chen X."/>
        </authorList>
    </citation>
    <scope>NUCLEOTIDE SEQUENCE [LARGE SCALE GENOMIC DNA]</scope>
    <source>
        <strain evidence="2">93-210</strain>
    </source>
</reference>
<organism evidence="1 2">
    <name type="scientific">Puccinia striiformis f. sp. tritici</name>
    <dbReference type="NCBI Taxonomy" id="168172"/>
    <lineage>
        <taxon>Eukaryota</taxon>
        <taxon>Fungi</taxon>
        <taxon>Dikarya</taxon>
        <taxon>Basidiomycota</taxon>
        <taxon>Pucciniomycotina</taxon>
        <taxon>Pucciniomycetes</taxon>
        <taxon>Pucciniales</taxon>
        <taxon>Pucciniaceae</taxon>
        <taxon>Puccinia</taxon>
    </lineage>
</organism>
<evidence type="ECO:0000313" key="2">
    <source>
        <dbReference type="Proteomes" id="UP001060170"/>
    </source>
</evidence>
<accession>A0ACC0EVQ7</accession>
<evidence type="ECO:0000313" key="1">
    <source>
        <dbReference type="EMBL" id="KAI7960940.1"/>
    </source>
</evidence>
<gene>
    <name evidence="1" type="ORF">MJO28_001429</name>
</gene>
<dbReference type="EMBL" id="CM045866">
    <property type="protein sequence ID" value="KAI7960940.1"/>
    <property type="molecule type" value="Genomic_DNA"/>
</dbReference>
<protein>
    <submittedName>
        <fullName evidence="1">Uncharacterized protein</fullName>
    </submittedName>
</protein>